<feature type="non-terminal residue" evidence="1">
    <location>
        <position position="1"/>
    </location>
</feature>
<dbReference type="Proteomes" id="UP000324897">
    <property type="component" value="Chromosome 2"/>
</dbReference>
<organism evidence="1 2">
    <name type="scientific">Eragrostis curvula</name>
    <name type="common">weeping love grass</name>
    <dbReference type="NCBI Taxonomy" id="38414"/>
    <lineage>
        <taxon>Eukaryota</taxon>
        <taxon>Viridiplantae</taxon>
        <taxon>Streptophyta</taxon>
        <taxon>Embryophyta</taxon>
        <taxon>Tracheophyta</taxon>
        <taxon>Spermatophyta</taxon>
        <taxon>Magnoliopsida</taxon>
        <taxon>Liliopsida</taxon>
        <taxon>Poales</taxon>
        <taxon>Poaceae</taxon>
        <taxon>PACMAD clade</taxon>
        <taxon>Chloridoideae</taxon>
        <taxon>Eragrostideae</taxon>
        <taxon>Eragrostidinae</taxon>
        <taxon>Eragrostis</taxon>
    </lineage>
</organism>
<dbReference type="AlphaFoldDB" id="A0A5J9US63"/>
<gene>
    <name evidence="1" type="ORF">EJB05_28918</name>
</gene>
<reference evidence="1 2" key="1">
    <citation type="journal article" date="2019" name="Sci. Rep.">
        <title>A high-quality genome of Eragrostis curvula grass provides insights into Poaceae evolution and supports new strategies to enhance forage quality.</title>
        <authorList>
            <person name="Carballo J."/>
            <person name="Santos B.A.C.M."/>
            <person name="Zappacosta D."/>
            <person name="Garbus I."/>
            <person name="Selva J.P."/>
            <person name="Gallo C.A."/>
            <person name="Diaz A."/>
            <person name="Albertini E."/>
            <person name="Caccamo M."/>
            <person name="Echenique V."/>
        </authorList>
    </citation>
    <scope>NUCLEOTIDE SEQUENCE [LARGE SCALE GENOMIC DNA]</scope>
    <source>
        <strain evidence="2">cv. Victoria</strain>
        <tissue evidence="1">Leaf</tissue>
    </source>
</reference>
<sequence length="91" mass="9774">MALLRLATNGIVGQEAAGTWPPPESASYCSSRYEIERHHGVGKAAEVAAVQPSISSQISSNAGGEDLWQLTPAHTAQYRMNKIVLIVIRQS</sequence>
<accession>A0A5J9US63</accession>
<comment type="caution">
    <text evidence="1">The sequence shown here is derived from an EMBL/GenBank/DDBJ whole genome shotgun (WGS) entry which is preliminary data.</text>
</comment>
<dbReference type="Gramene" id="TVU26375">
    <property type="protein sequence ID" value="TVU26375"/>
    <property type="gene ID" value="EJB05_28918"/>
</dbReference>
<keyword evidence="2" id="KW-1185">Reference proteome</keyword>
<dbReference type="EMBL" id="RWGY01000013">
    <property type="protein sequence ID" value="TVU26375.1"/>
    <property type="molecule type" value="Genomic_DNA"/>
</dbReference>
<name>A0A5J9US63_9POAL</name>
<protein>
    <submittedName>
        <fullName evidence="1">Uncharacterized protein</fullName>
    </submittedName>
</protein>
<evidence type="ECO:0000313" key="1">
    <source>
        <dbReference type="EMBL" id="TVU26375.1"/>
    </source>
</evidence>
<evidence type="ECO:0000313" key="2">
    <source>
        <dbReference type="Proteomes" id="UP000324897"/>
    </source>
</evidence>
<proteinExistence type="predicted"/>